<feature type="chain" id="PRO_5011583929" description="Large exoprotein involved in heme utilization or adhesion" evidence="1">
    <location>
        <begin position="30"/>
        <end position="127"/>
    </location>
</feature>
<organism evidence="2 3">
    <name type="scientific">Methylorubrum salsuginis</name>
    <dbReference type="NCBI Taxonomy" id="414703"/>
    <lineage>
        <taxon>Bacteria</taxon>
        <taxon>Pseudomonadati</taxon>
        <taxon>Pseudomonadota</taxon>
        <taxon>Alphaproteobacteria</taxon>
        <taxon>Hyphomicrobiales</taxon>
        <taxon>Methylobacteriaceae</taxon>
        <taxon>Methylorubrum</taxon>
    </lineage>
</organism>
<protein>
    <recommendedName>
        <fullName evidence="4">Large exoprotein involved in heme utilization or adhesion</fullName>
    </recommendedName>
</protein>
<feature type="signal peptide" evidence="1">
    <location>
        <begin position="1"/>
        <end position="29"/>
    </location>
</feature>
<accession>A0A1I3YMH3</accession>
<name>A0A1I3YMH3_9HYPH</name>
<keyword evidence="1" id="KW-0732">Signal</keyword>
<gene>
    <name evidence="2" type="ORF">SAMN04488125_101279</name>
</gene>
<dbReference type="Proteomes" id="UP000198804">
    <property type="component" value="Unassembled WGS sequence"/>
</dbReference>
<evidence type="ECO:0000256" key="1">
    <source>
        <dbReference type="SAM" id="SignalP"/>
    </source>
</evidence>
<evidence type="ECO:0000313" key="3">
    <source>
        <dbReference type="Proteomes" id="UP000198804"/>
    </source>
</evidence>
<sequence>MTARCRLTGFGAPLLALTLVSLPSLPAAAAGPFDGAWSVQAVAETGSCTGPYRYPIAIRDGVLEDAGTHGVDASGRAGADGRISGTIRTGLARIAVSGRLRGKSGAGEWSLGGLSACSGRWTAQRTG</sequence>
<dbReference type="RefSeq" id="WP_244535237.1">
    <property type="nucleotide sequence ID" value="NZ_FOSV01000001.1"/>
</dbReference>
<proteinExistence type="predicted"/>
<dbReference type="EMBL" id="FOSV01000001">
    <property type="protein sequence ID" value="SFK33005.1"/>
    <property type="molecule type" value="Genomic_DNA"/>
</dbReference>
<dbReference type="AlphaFoldDB" id="A0A1I3YMH3"/>
<reference evidence="3" key="1">
    <citation type="submission" date="2016-10" db="EMBL/GenBank/DDBJ databases">
        <authorList>
            <person name="Varghese N."/>
            <person name="Submissions S."/>
        </authorList>
    </citation>
    <scope>NUCLEOTIDE SEQUENCE [LARGE SCALE GENOMIC DNA]</scope>
    <source>
        <strain evidence="3">CGMCC 1.6474</strain>
    </source>
</reference>
<evidence type="ECO:0000313" key="2">
    <source>
        <dbReference type="EMBL" id="SFK33005.1"/>
    </source>
</evidence>
<evidence type="ECO:0008006" key="4">
    <source>
        <dbReference type="Google" id="ProtNLM"/>
    </source>
</evidence>
<keyword evidence="3" id="KW-1185">Reference proteome</keyword>